<dbReference type="RefSeq" id="WP_272143097.1">
    <property type="nucleotide sequence ID" value="NZ_JAQNDM010000002.1"/>
</dbReference>
<dbReference type="InterPro" id="IPR010982">
    <property type="entry name" value="Lambda_DNA-bd_dom_sf"/>
</dbReference>
<feature type="domain" description="PTS EIIA type-2" evidence="3">
    <location>
        <begin position="127"/>
        <end position="268"/>
    </location>
</feature>
<keyword evidence="4" id="KW-0813">Transport</keyword>
<keyword evidence="1" id="KW-0238">DNA-binding</keyword>
<name>A0ABT5DIN1_9BACT</name>
<dbReference type="InterPro" id="IPR050807">
    <property type="entry name" value="TransReg_Diox_bact_type"/>
</dbReference>
<dbReference type="Gene3D" id="1.10.260.40">
    <property type="entry name" value="lambda repressor-like DNA-binding domains"/>
    <property type="match status" value="1"/>
</dbReference>
<dbReference type="PANTHER" id="PTHR46797:SF24">
    <property type="entry name" value="DNA-BINDING PHAGE PROTEIN"/>
    <property type="match status" value="1"/>
</dbReference>
<dbReference type="InterPro" id="IPR001387">
    <property type="entry name" value="Cro/C1-type_HTH"/>
</dbReference>
<dbReference type="InterPro" id="IPR016152">
    <property type="entry name" value="PTrfase/Anion_transptr"/>
</dbReference>
<dbReference type="PROSITE" id="PS51094">
    <property type="entry name" value="PTS_EIIA_TYPE_2"/>
    <property type="match status" value="1"/>
</dbReference>
<comment type="caution">
    <text evidence="4">The sequence shown here is derived from an EMBL/GenBank/DDBJ whole genome shotgun (WGS) entry which is preliminary data.</text>
</comment>
<evidence type="ECO:0000256" key="1">
    <source>
        <dbReference type="ARBA" id="ARBA00023125"/>
    </source>
</evidence>
<dbReference type="CDD" id="cd00093">
    <property type="entry name" value="HTH_XRE"/>
    <property type="match status" value="1"/>
</dbReference>
<evidence type="ECO:0000259" key="3">
    <source>
        <dbReference type="PROSITE" id="PS51094"/>
    </source>
</evidence>
<reference evidence="4 5" key="1">
    <citation type="submission" date="2022-11" db="EMBL/GenBank/DDBJ databases">
        <title>Minimal conservation of predation-associated metabolite biosynthetic gene clusters underscores biosynthetic potential of Myxococcota including descriptions for ten novel species: Archangium lansinium sp. nov., Myxococcus landrumus sp. nov., Nannocystis bai.</title>
        <authorList>
            <person name="Ahearne A."/>
            <person name="Stevens C."/>
            <person name="Dowd S."/>
        </authorList>
    </citation>
    <scope>NUCLEOTIDE SEQUENCE [LARGE SCALE GENOMIC DNA]</scope>
    <source>
        <strain evidence="4 5">NCWAL01</strain>
    </source>
</reference>
<dbReference type="Proteomes" id="UP001221838">
    <property type="component" value="Unassembled WGS sequence"/>
</dbReference>
<sequence>MHVGATLRLLRVEAGLSLRDLAKRIGVSSAYLSRVEHGLDAVPTPARLSAIARELDIPPTLLMDVAHRVSPFMASYLEQEPEAGQLFLEIAQRQLNRQQLSRLRQLLNTEFPSRASSRDEPFTSLASLLSPERLVLQLSCARLDDALDVAAGRLASTSPLLGAGPLAANMRQREEEVSSAVGNGVAVPRVFHRGGPALAALVTLARPLKAETPDGLPLRLVVALMSPEQGRPSLMQLAHVARLASQGLADRLADAQHPHEVLQRLQSMEPLG</sequence>
<dbReference type="EMBL" id="JAQNDM010000002">
    <property type="protein sequence ID" value="MDC0712944.1"/>
    <property type="molecule type" value="Genomic_DNA"/>
</dbReference>
<evidence type="ECO:0000313" key="5">
    <source>
        <dbReference type="Proteomes" id="UP001221838"/>
    </source>
</evidence>
<dbReference type="InterPro" id="IPR002178">
    <property type="entry name" value="PTS_EIIA_type-2_dom"/>
</dbReference>
<protein>
    <submittedName>
        <fullName evidence="4">PTS sugar transporter subunit IIA</fullName>
    </submittedName>
</protein>
<dbReference type="Pfam" id="PF00359">
    <property type="entry name" value="PTS_EIIA_2"/>
    <property type="match status" value="1"/>
</dbReference>
<proteinExistence type="predicted"/>
<accession>A0ABT5DIN1</accession>
<evidence type="ECO:0000259" key="2">
    <source>
        <dbReference type="PROSITE" id="PS50943"/>
    </source>
</evidence>
<evidence type="ECO:0000313" key="4">
    <source>
        <dbReference type="EMBL" id="MDC0712944.1"/>
    </source>
</evidence>
<dbReference type="Pfam" id="PF01381">
    <property type="entry name" value="HTH_3"/>
    <property type="match status" value="1"/>
</dbReference>
<keyword evidence="5" id="KW-1185">Reference proteome</keyword>
<dbReference type="PROSITE" id="PS50943">
    <property type="entry name" value="HTH_CROC1"/>
    <property type="match status" value="1"/>
</dbReference>
<dbReference type="SUPFAM" id="SSF47413">
    <property type="entry name" value="lambda repressor-like DNA-binding domains"/>
    <property type="match status" value="1"/>
</dbReference>
<organism evidence="4 5">
    <name type="scientific">Stigmatella ashevillensis</name>
    <dbReference type="NCBI Taxonomy" id="2995309"/>
    <lineage>
        <taxon>Bacteria</taxon>
        <taxon>Pseudomonadati</taxon>
        <taxon>Myxococcota</taxon>
        <taxon>Myxococcia</taxon>
        <taxon>Myxococcales</taxon>
        <taxon>Cystobacterineae</taxon>
        <taxon>Archangiaceae</taxon>
        <taxon>Stigmatella</taxon>
    </lineage>
</organism>
<dbReference type="Gene3D" id="3.40.930.10">
    <property type="entry name" value="Mannitol-specific EII, Chain A"/>
    <property type="match status" value="1"/>
</dbReference>
<dbReference type="SMART" id="SM00530">
    <property type="entry name" value="HTH_XRE"/>
    <property type="match status" value="1"/>
</dbReference>
<keyword evidence="4" id="KW-0762">Sugar transport</keyword>
<gene>
    <name evidence="4" type="ORF">POL68_31065</name>
</gene>
<feature type="domain" description="HTH cro/C1-type" evidence="2">
    <location>
        <begin position="7"/>
        <end position="62"/>
    </location>
</feature>
<dbReference type="PANTHER" id="PTHR46797">
    <property type="entry name" value="HTH-TYPE TRANSCRIPTIONAL REGULATOR"/>
    <property type="match status" value="1"/>
</dbReference>
<dbReference type="SUPFAM" id="SSF55804">
    <property type="entry name" value="Phoshotransferase/anion transport protein"/>
    <property type="match status" value="1"/>
</dbReference>